<evidence type="ECO:0000313" key="2">
    <source>
        <dbReference type="EMBL" id="KAB8241591.1"/>
    </source>
</evidence>
<reference evidence="2" key="1">
    <citation type="submission" date="2019-04" db="EMBL/GenBank/DDBJ databases">
        <title>Friends and foes A comparative genomics study of 23 Aspergillus species from section Flavi.</title>
        <authorList>
            <consortium name="DOE Joint Genome Institute"/>
            <person name="Kjaerbolling I."/>
            <person name="Vesth T."/>
            <person name="Frisvad J.C."/>
            <person name="Nybo J.L."/>
            <person name="Theobald S."/>
            <person name="Kildgaard S."/>
            <person name="Isbrandt T."/>
            <person name="Kuo A."/>
            <person name="Sato A."/>
            <person name="Lyhne E.K."/>
            <person name="Kogle M.E."/>
            <person name="Wiebenga A."/>
            <person name="Kun R.S."/>
            <person name="Lubbers R.J."/>
            <person name="Makela M.R."/>
            <person name="Barry K."/>
            <person name="Chovatia M."/>
            <person name="Clum A."/>
            <person name="Daum C."/>
            <person name="Haridas S."/>
            <person name="He G."/>
            <person name="LaButti K."/>
            <person name="Lipzen A."/>
            <person name="Mondo S."/>
            <person name="Riley R."/>
            <person name="Salamov A."/>
            <person name="Simmons B.A."/>
            <person name="Magnuson J.K."/>
            <person name="Henrissat B."/>
            <person name="Mortensen U.H."/>
            <person name="Larsen T.O."/>
            <person name="Devries R.P."/>
            <person name="Grigoriev I.V."/>
            <person name="Machida M."/>
            <person name="Baker S.E."/>
            <person name="Andersen M.R."/>
        </authorList>
    </citation>
    <scope>NUCLEOTIDE SEQUENCE [LARGE SCALE GENOMIC DNA]</scope>
    <source>
        <strain evidence="2">CBS 121.62</strain>
    </source>
</reference>
<feature type="transmembrane region" description="Helical" evidence="1">
    <location>
        <begin position="44"/>
        <end position="64"/>
    </location>
</feature>
<proteinExistence type="predicted"/>
<protein>
    <submittedName>
        <fullName evidence="2">Uncharacterized protein</fullName>
    </submittedName>
</protein>
<evidence type="ECO:0000256" key="1">
    <source>
        <dbReference type="SAM" id="Phobius"/>
    </source>
</evidence>
<accession>A0A5N6GGU7</accession>
<keyword evidence="1" id="KW-1133">Transmembrane helix</keyword>
<dbReference type="EMBL" id="ML734686">
    <property type="protein sequence ID" value="KAB8241591.1"/>
    <property type="molecule type" value="Genomic_DNA"/>
</dbReference>
<keyword evidence="1" id="KW-0812">Transmembrane</keyword>
<dbReference type="Proteomes" id="UP000325434">
    <property type="component" value="Unassembled WGS sequence"/>
</dbReference>
<name>A0A5N6GGU7_ASPFL</name>
<organism evidence="2">
    <name type="scientific">Aspergillus flavus</name>
    <dbReference type="NCBI Taxonomy" id="5059"/>
    <lineage>
        <taxon>Eukaryota</taxon>
        <taxon>Fungi</taxon>
        <taxon>Dikarya</taxon>
        <taxon>Ascomycota</taxon>
        <taxon>Pezizomycotina</taxon>
        <taxon>Eurotiomycetes</taxon>
        <taxon>Eurotiomycetidae</taxon>
        <taxon>Eurotiales</taxon>
        <taxon>Aspergillaceae</taxon>
        <taxon>Aspergillus</taxon>
        <taxon>Aspergillus subgen. Circumdati</taxon>
    </lineage>
</organism>
<sequence>MVTLPEVDTPIERAFLVVLTSSMITPVKDSKYHKKWISTDCYQFTWSFFRLALITLWICAVWIIKLVSTNRFSRSISFLVTTRISFWLCSIYSNSINMTVSRFDGRLDCTRFTVDTAGSAMEYLCRNLAMGSWDISSRIELGSQETVHWTISRRGIRPQLFSSATIM</sequence>
<gene>
    <name evidence="2" type="ORF">BDV35DRAFT_369174</name>
</gene>
<keyword evidence="1" id="KW-0472">Membrane</keyword>
<dbReference type="AlphaFoldDB" id="A0A5N6GGU7"/>